<evidence type="ECO:0000313" key="1">
    <source>
        <dbReference type="Proteomes" id="UP000887566"/>
    </source>
</evidence>
<sequence>SLTQDLREDSKTYEVLGTDKMVVLRCRPALAPISGEGNAGIDLYILTGHESTL</sequence>
<protein>
    <submittedName>
        <fullName evidence="2">Uncharacterized protein</fullName>
    </submittedName>
</protein>
<reference evidence="2" key="1">
    <citation type="submission" date="2022-11" db="UniProtKB">
        <authorList>
            <consortium name="WormBaseParasite"/>
        </authorList>
    </citation>
    <scope>IDENTIFICATION</scope>
</reference>
<proteinExistence type="predicted"/>
<dbReference type="WBParaSite" id="PSAMB.scaffold4128size15608.g23518.t1">
    <property type="protein sequence ID" value="PSAMB.scaffold4128size15608.g23518.t1"/>
    <property type="gene ID" value="PSAMB.scaffold4128size15608.g23518"/>
</dbReference>
<dbReference type="AlphaFoldDB" id="A0A914WHJ9"/>
<name>A0A914WHJ9_9BILA</name>
<dbReference type="Proteomes" id="UP000887566">
    <property type="component" value="Unplaced"/>
</dbReference>
<evidence type="ECO:0000313" key="2">
    <source>
        <dbReference type="WBParaSite" id="PSAMB.scaffold4128size15608.g23518.t1"/>
    </source>
</evidence>
<keyword evidence="1" id="KW-1185">Reference proteome</keyword>
<accession>A0A914WHJ9</accession>
<organism evidence="1 2">
    <name type="scientific">Plectus sambesii</name>
    <dbReference type="NCBI Taxonomy" id="2011161"/>
    <lineage>
        <taxon>Eukaryota</taxon>
        <taxon>Metazoa</taxon>
        <taxon>Ecdysozoa</taxon>
        <taxon>Nematoda</taxon>
        <taxon>Chromadorea</taxon>
        <taxon>Plectida</taxon>
        <taxon>Plectina</taxon>
        <taxon>Plectoidea</taxon>
        <taxon>Plectidae</taxon>
        <taxon>Plectus</taxon>
    </lineage>
</organism>